<dbReference type="EMBL" id="UINC01009981">
    <property type="protein sequence ID" value="SVA44583.1"/>
    <property type="molecule type" value="Genomic_DNA"/>
</dbReference>
<feature type="non-terminal residue" evidence="1">
    <location>
        <position position="25"/>
    </location>
</feature>
<accession>A0A381VY70</accession>
<sequence>MLTLGSQAAFAEENVFVPDEHCLAY</sequence>
<gene>
    <name evidence="1" type="ORF">METZ01_LOCUS97437</name>
</gene>
<dbReference type="AlphaFoldDB" id="A0A381VY70"/>
<reference evidence="1" key="1">
    <citation type="submission" date="2018-05" db="EMBL/GenBank/DDBJ databases">
        <authorList>
            <person name="Lanie J.A."/>
            <person name="Ng W.-L."/>
            <person name="Kazmierczak K.M."/>
            <person name="Andrzejewski T.M."/>
            <person name="Davidsen T.M."/>
            <person name="Wayne K.J."/>
            <person name="Tettelin H."/>
            <person name="Glass J.I."/>
            <person name="Rusch D."/>
            <person name="Podicherti R."/>
            <person name="Tsui H.-C.T."/>
            <person name="Winkler M.E."/>
        </authorList>
    </citation>
    <scope>NUCLEOTIDE SEQUENCE</scope>
</reference>
<name>A0A381VY70_9ZZZZ</name>
<evidence type="ECO:0000313" key="1">
    <source>
        <dbReference type="EMBL" id="SVA44583.1"/>
    </source>
</evidence>
<proteinExistence type="predicted"/>
<protein>
    <submittedName>
        <fullName evidence="1">Uncharacterized protein</fullName>
    </submittedName>
</protein>
<organism evidence="1">
    <name type="scientific">marine metagenome</name>
    <dbReference type="NCBI Taxonomy" id="408172"/>
    <lineage>
        <taxon>unclassified sequences</taxon>
        <taxon>metagenomes</taxon>
        <taxon>ecological metagenomes</taxon>
    </lineage>
</organism>